<name>A0A170V0P9_TRIIF</name>
<keyword evidence="5 14" id="KW-0812">Transmembrane</keyword>
<dbReference type="AlphaFoldDB" id="A0A170V0P9"/>
<keyword evidence="8" id="KW-0406">Ion transport</keyword>
<sequence>LVFGLIITAAVFGLNTNGGVFQLYRTSVSLTSGMIVYVFTFGLFYKRANTKGAIAGSLIGVLITVTLGLGNQAAITSGKIKFIHKVVSVEGCPGNLT</sequence>
<accession>A0A170V0P9</accession>
<evidence type="ECO:0000313" key="15">
    <source>
        <dbReference type="EMBL" id="JAR96252.1"/>
    </source>
</evidence>
<dbReference type="EMBL" id="GEMB01007117">
    <property type="protein sequence ID" value="JAR96252.1"/>
    <property type="molecule type" value="Transcribed_RNA"/>
</dbReference>
<dbReference type="PANTHER" id="PTHR42985">
    <property type="entry name" value="SODIUM-COUPLED MONOCARBOXYLATE TRANSPORTER"/>
    <property type="match status" value="1"/>
</dbReference>
<evidence type="ECO:0000256" key="2">
    <source>
        <dbReference type="ARBA" id="ARBA00006434"/>
    </source>
</evidence>
<dbReference type="GO" id="GO:0015293">
    <property type="term" value="F:symporter activity"/>
    <property type="evidence" value="ECO:0007669"/>
    <property type="project" value="TreeGrafter"/>
</dbReference>
<comment type="subcellular location">
    <subcellularLocation>
        <location evidence="1">Cell membrane</location>
        <topology evidence="1">Multi-pass membrane protein</topology>
    </subcellularLocation>
</comment>
<protein>
    <submittedName>
        <fullName evidence="15">Sodium-coupled monocarboxylate transporter 1-like protein</fullName>
    </submittedName>
</protein>
<dbReference type="Pfam" id="PF00474">
    <property type="entry name" value="SSF"/>
    <property type="match status" value="1"/>
</dbReference>
<proteinExistence type="inferred from homology"/>
<evidence type="ECO:0000256" key="7">
    <source>
        <dbReference type="ARBA" id="ARBA00023053"/>
    </source>
</evidence>
<evidence type="ECO:0000256" key="4">
    <source>
        <dbReference type="ARBA" id="ARBA00022475"/>
    </source>
</evidence>
<comment type="catalytic activity">
    <reaction evidence="12">
        <text>iodide(out) + 2 Na(+)(out) = iodide(in) + 2 Na(+)(in)</text>
        <dbReference type="Rhea" id="RHEA:71207"/>
        <dbReference type="ChEBI" id="CHEBI:16382"/>
        <dbReference type="ChEBI" id="CHEBI:29101"/>
    </reaction>
</comment>
<keyword evidence="7" id="KW-0915">Sodium</keyword>
<reference evidence="15" key="2">
    <citation type="journal article" date="2017" name="J. Med. Entomol.">
        <title>Transcriptome Analysis of the Triatoma infestans (Hemiptera: Reduviidae) Integument.</title>
        <authorList>
            <person name="Calderon-Fernandez G.M."/>
            <person name="Moriconi D.E."/>
            <person name="Dulbecco A.B."/>
            <person name="Juarez M.P."/>
        </authorList>
    </citation>
    <scope>NUCLEOTIDE SEQUENCE</scope>
    <source>
        <strain evidence="15">Int1</strain>
        <tissue evidence="15">Integument</tissue>
    </source>
</reference>
<comment type="similarity">
    <text evidence="2 13">Belongs to the sodium:solute symporter (SSF) (TC 2.A.21) family.</text>
</comment>
<keyword evidence="6 14" id="KW-1133">Transmembrane helix</keyword>
<evidence type="ECO:0000256" key="1">
    <source>
        <dbReference type="ARBA" id="ARBA00004651"/>
    </source>
</evidence>
<evidence type="ECO:0000256" key="10">
    <source>
        <dbReference type="ARBA" id="ARBA00023180"/>
    </source>
</evidence>
<organism evidence="15">
    <name type="scientific">Triatoma infestans</name>
    <name type="common">Assassin bug</name>
    <dbReference type="NCBI Taxonomy" id="30076"/>
    <lineage>
        <taxon>Eukaryota</taxon>
        <taxon>Metazoa</taxon>
        <taxon>Ecdysozoa</taxon>
        <taxon>Arthropoda</taxon>
        <taxon>Hexapoda</taxon>
        <taxon>Insecta</taxon>
        <taxon>Pterygota</taxon>
        <taxon>Neoptera</taxon>
        <taxon>Paraneoptera</taxon>
        <taxon>Hemiptera</taxon>
        <taxon>Heteroptera</taxon>
        <taxon>Panheteroptera</taxon>
        <taxon>Cimicomorpha</taxon>
        <taxon>Reduviidae</taxon>
        <taxon>Triatominae</taxon>
        <taxon>Triatoma</taxon>
    </lineage>
</organism>
<feature type="transmembrane region" description="Helical" evidence="14">
    <location>
        <begin position="28"/>
        <end position="45"/>
    </location>
</feature>
<feature type="transmembrane region" description="Helical" evidence="14">
    <location>
        <begin position="52"/>
        <end position="70"/>
    </location>
</feature>
<dbReference type="PROSITE" id="PS00457">
    <property type="entry name" value="NA_SOLUT_SYMP_2"/>
    <property type="match status" value="1"/>
</dbReference>
<dbReference type="InterPro" id="IPR018212">
    <property type="entry name" value="Na/solute_symporter_CS"/>
</dbReference>
<dbReference type="PROSITE" id="PS50283">
    <property type="entry name" value="NA_SOLUT_SYMP_3"/>
    <property type="match status" value="1"/>
</dbReference>
<reference evidence="15" key="1">
    <citation type="submission" date="2016-04" db="EMBL/GenBank/DDBJ databases">
        <authorList>
            <person name="Calderon-Fernandez G.M.Sr."/>
        </authorList>
    </citation>
    <scope>NUCLEOTIDE SEQUENCE</scope>
    <source>
        <strain evidence="15">Int1</strain>
        <tissue evidence="15">Integument</tissue>
    </source>
</reference>
<dbReference type="InterPro" id="IPR051163">
    <property type="entry name" value="Sodium:Solute_Symporter_SSF"/>
</dbReference>
<dbReference type="InterPro" id="IPR001734">
    <property type="entry name" value="Na/solute_symporter"/>
</dbReference>
<evidence type="ECO:0000256" key="9">
    <source>
        <dbReference type="ARBA" id="ARBA00023136"/>
    </source>
</evidence>
<dbReference type="GO" id="GO:0098660">
    <property type="term" value="P:inorganic ion transmembrane transport"/>
    <property type="evidence" value="ECO:0007669"/>
    <property type="project" value="UniProtKB-ARBA"/>
</dbReference>
<evidence type="ECO:0000256" key="12">
    <source>
        <dbReference type="ARBA" id="ARBA00036099"/>
    </source>
</evidence>
<evidence type="ECO:0000256" key="13">
    <source>
        <dbReference type="RuleBase" id="RU362091"/>
    </source>
</evidence>
<evidence type="ECO:0000256" key="8">
    <source>
        <dbReference type="ARBA" id="ARBA00023065"/>
    </source>
</evidence>
<evidence type="ECO:0000256" key="3">
    <source>
        <dbReference type="ARBA" id="ARBA00022448"/>
    </source>
</evidence>
<keyword evidence="11" id="KW-0739">Sodium transport</keyword>
<keyword evidence="4" id="KW-1003">Cell membrane</keyword>
<evidence type="ECO:0000256" key="14">
    <source>
        <dbReference type="SAM" id="Phobius"/>
    </source>
</evidence>
<feature type="non-terminal residue" evidence="15">
    <location>
        <position position="1"/>
    </location>
</feature>
<dbReference type="InterPro" id="IPR038377">
    <property type="entry name" value="Na/Glc_symporter_sf"/>
</dbReference>
<keyword evidence="10" id="KW-0325">Glycoprotein</keyword>
<evidence type="ECO:0000256" key="11">
    <source>
        <dbReference type="ARBA" id="ARBA00023201"/>
    </source>
</evidence>
<dbReference type="GO" id="GO:0015075">
    <property type="term" value="F:monoatomic ion transmembrane transporter activity"/>
    <property type="evidence" value="ECO:0007669"/>
    <property type="project" value="UniProtKB-ARBA"/>
</dbReference>
<dbReference type="GO" id="GO:0005886">
    <property type="term" value="C:plasma membrane"/>
    <property type="evidence" value="ECO:0007669"/>
    <property type="project" value="UniProtKB-SubCell"/>
</dbReference>
<dbReference type="Gene3D" id="1.20.1730.10">
    <property type="entry name" value="Sodium/glucose cotransporter"/>
    <property type="match status" value="1"/>
</dbReference>
<dbReference type="GO" id="GO:0006814">
    <property type="term" value="P:sodium ion transport"/>
    <property type="evidence" value="ECO:0007669"/>
    <property type="project" value="UniProtKB-KW"/>
</dbReference>
<evidence type="ECO:0000256" key="6">
    <source>
        <dbReference type="ARBA" id="ARBA00022989"/>
    </source>
</evidence>
<feature type="non-terminal residue" evidence="15">
    <location>
        <position position="97"/>
    </location>
</feature>
<keyword evidence="3" id="KW-0813">Transport</keyword>
<keyword evidence="9 14" id="KW-0472">Membrane</keyword>
<evidence type="ECO:0000256" key="5">
    <source>
        <dbReference type="ARBA" id="ARBA00022692"/>
    </source>
</evidence>
<dbReference type="PANTHER" id="PTHR42985:SF39">
    <property type="entry name" value="GH10366P"/>
    <property type="match status" value="1"/>
</dbReference>